<evidence type="ECO:0000256" key="1">
    <source>
        <dbReference type="SAM" id="Phobius"/>
    </source>
</evidence>
<feature type="transmembrane region" description="Helical" evidence="1">
    <location>
        <begin position="360"/>
        <end position="379"/>
    </location>
</feature>
<feature type="transmembrane region" description="Helical" evidence="1">
    <location>
        <begin position="326"/>
        <end position="348"/>
    </location>
</feature>
<name>A0A3B0T6G9_9ZZZZ</name>
<feature type="transmembrane region" description="Helical" evidence="1">
    <location>
        <begin position="56"/>
        <end position="77"/>
    </location>
</feature>
<accession>A0A3B0T6G9</accession>
<feature type="transmembrane region" description="Helical" evidence="1">
    <location>
        <begin position="296"/>
        <end position="314"/>
    </location>
</feature>
<feature type="transmembrane region" description="Helical" evidence="1">
    <location>
        <begin position="83"/>
        <end position="102"/>
    </location>
</feature>
<feature type="transmembrane region" description="Helical" evidence="1">
    <location>
        <begin position="12"/>
        <end position="35"/>
    </location>
</feature>
<keyword evidence="1" id="KW-0812">Transmembrane</keyword>
<feature type="transmembrane region" description="Helical" evidence="1">
    <location>
        <begin position="193"/>
        <end position="210"/>
    </location>
</feature>
<keyword evidence="1" id="KW-1133">Transmembrane helix</keyword>
<organism evidence="2">
    <name type="scientific">hydrothermal vent metagenome</name>
    <dbReference type="NCBI Taxonomy" id="652676"/>
    <lineage>
        <taxon>unclassified sequences</taxon>
        <taxon>metagenomes</taxon>
        <taxon>ecological metagenomes</taxon>
    </lineage>
</organism>
<feature type="transmembrane region" description="Helical" evidence="1">
    <location>
        <begin position="168"/>
        <end position="187"/>
    </location>
</feature>
<sequence>MGKWVFLNFEKYLFFLLSVFSFFVFYPAFVTDFGLHNDYVMLDAYSSGFLKHMESGYMILIGRALNAVWINIQNIFIHQISDFGLWRFISFCFLMSNTFFLYRFLIRKFELEKFWASVIAFGVLFLPANQVFVLWSGSFVIGTFNVFLVFGAYFLLDSIGGENILKINFAQSKLVFLKLVGAGVLFVASLFTYPATAMFVFVLTGTYVLFEPIARWDRTRRIVARDVIFFGMLMVIYRLLDRGVVSPIALASGRFPVLDLENYQMGISVDVWSKLSLLKEIVVLSISGTGHIVSDYGGLIFILGTILICLFVLWMKRREIKNCPKYLVVQIVLFLAGLFFLTNAPMLMAKGSKVVFGYRVLLPGSALILMVFFSLARLISGFYKK</sequence>
<evidence type="ECO:0000313" key="2">
    <source>
        <dbReference type="EMBL" id="VAW13975.1"/>
    </source>
</evidence>
<dbReference type="EMBL" id="UOEN01000195">
    <property type="protein sequence ID" value="VAW13975.1"/>
    <property type="molecule type" value="Genomic_DNA"/>
</dbReference>
<gene>
    <name evidence="2" type="ORF">MNBD_BACTEROID05-374</name>
</gene>
<keyword evidence="1" id="KW-0472">Membrane</keyword>
<reference evidence="2" key="1">
    <citation type="submission" date="2018-06" db="EMBL/GenBank/DDBJ databases">
        <authorList>
            <person name="Zhirakovskaya E."/>
        </authorList>
    </citation>
    <scope>NUCLEOTIDE SEQUENCE</scope>
</reference>
<protein>
    <submittedName>
        <fullName evidence="2">Uncharacterized protein</fullName>
    </submittedName>
</protein>
<feature type="transmembrane region" description="Helical" evidence="1">
    <location>
        <begin position="222"/>
        <end position="240"/>
    </location>
</feature>
<feature type="non-terminal residue" evidence="2">
    <location>
        <position position="385"/>
    </location>
</feature>
<proteinExistence type="predicted"/>
<dbReference type="AlphaFoldDB" id="A0A3B0T6G9"/>
<feature type="transmembrane region" description="Helical" evidence="1">
    <location>
        <begin position="139"/>
        <end position="156"/>
    </location>
</feature>